<gene>
    <name evidence="2" type="ORF">GCM10022254_40160</name>
</gene>
<dbReference type="EMBL" id="BAABAS010000011">
    <property type="protein sequence ID" value="GAA4234690.1"/>
    <property type="molecule type" value="Genomic_DNA"/>
</dbReference>
<dbReference type="InterPro" id="IPR007278">
    <property type="entry name" value="DUF397"/>
</dbReference>
<proteinExistence type="predicted"/>
<dbReference type="RefSeq" id="WP_344898809.1">
    <property type="nucleotide sequence ID" value="NZ_BAABAS010000011.1"/>
</dbReference>
<protein>
    <recommendedName>
        <fullName evidence="1">DUF397 domain-containing protein</fullName>
    </recommendedName>
</protein>
<reference evidence="3" key="1">
    <citation type="journal article" date="2019" name="Int. J. Syst. Evol. Microbiol.">
        <title>The Global Catalogue of Microorganisms (GCM) 10K type strain sequencing project: providing services to taxonomists for standard genome sequencing and annotation.</title>
        <authorList>
            <consortium name="The Broad Institute Genomics Platform"/>
            <consortium name="The Broad Institute Genome Sequencing Center for Infectious Disease"/>
            <person name="Wu L."/>
            <person name="Ma J."/>
        </authorList>
    </citation>
    <scope>NUCLEOTIDE SEQUENCE [LARGE SCALE GENOMIC DNA]</scope>
    <source>
        <strain evidence="3">JCM 17440</strain>
    </source>
</reference>
<keyword evidence="3" id="KW-1185">Reference proteome</keyword>
<dbReference type="Proteomes" id="UP001501710">
    <property type="component" value="Unassembled WGS sequence"/>
</dbReference>
<feature type="domain" description="DUF397" evidence="1">
    <location>
        <begin position="7"/>
        <end position="72"/>
    </location>
</feature>
<comment type="caution">
    <text evidence="2">The sequence shown here is derived from an EMBL/GenBank/DDBJ whole genome shotgun (WGS) entry which is preliminary data.</text>
</comment>
<evidence type="ECO:0000313" key="2">
    <source>
        <dbReference type="EMBL" id="GAA4234690.1"/>
    </source>
</evidence>
<organism evidence="2 3">
    <name type="scientific">Actinomadura meridiana</name>
    <dbReference type="NCBI Taxonomy" id="559626"/>
    <lineage>
        <taxon>Bacteria</taxon>
        <taxon>Bacillati</taxon>
        <taxon>Actinomycetota</taxon>
        <taxon>Actinomycetes</taxon>
        <taxon>Streptosporangiales</taxon>
        <taxon>Thermomonosporaceae</taxon>
        <taxon>Actinomadura</taxon>
    </lineage>
</organism>
<evidence type="ECO:0000313" key="3">
    <source>
        <dbReference type="Proteomes" id="UP001501710"/>
    </source>
</evidence>
<evidence type="ECO:0000259" key="1">
    <source>
        <dbReference type="Pfam" id="PF04149"/>
    </source>
</evidence>
<dbReference type="Pfam" id="PF04149">
    <property type="entry name" value="DUF397"/>
    <property type="match status" value="1"/>
</dbReference>
<name>A0ABP8C7J0_9ACTN</name>
<accession>A0ABP8C7J0</accession>
<sequence length="92" mass="10252">MDLTATHWRKSSRSGNNGGVCVEVAVIRGLDCEVANKVDEEFVVLVRDSKNPEREPQVFTVAEWDAFLDGVRKQEFDSARLIEEFTAAVPVA</sequence>